<gene>
    <name evidence="1" type="ORF">MRB53_018240</name>
</gene>
<reference evidence="1 2" key="1">
    <citation type="journal article" date="2022" name="Hortic Res">
        <title>A haplotype resolved chromosomal level avocado genome allows analysis of novel avocado genes.</title>
        <authorList>
            <person name="Nath O."/>
            <person name="Fletcher S.J."/>
            <person name="Hayward A."/>
            <person name="Shaw L.M."/>
            <person name="Masouleh A.K."/>
            <person name="Furtado A."/>
            <person name="Henry R.J."/>
            <person name="Mitter N."/>
        </authorList>
    </citation>
    <scope>NUCLEOTIDE SEQUENCE [LARGE SCALE GENOMIC DNA]</scope>
    <source>
        <strain evidence="2">cv. Hass</strain>
    </source>
</reference>
<evidence type="ECO:0000313" key="2">
    <source>
        <dbReference type="Proteomes" id="UP001234297"/>
    </source>
</evidence>
<keyword evidence="2" id="KW-1185">Reference proteome</keyword>
<comment type="caution">
    <text evidence="1">The sequence shown here is derived from an EMBL/GenBank/DDBJ whole genome shotgun (WGS) entry which is preliminary data.</text>
</comment>
<sequence length="91" mass="8886">MHEGVHEENVKLLTGGGARGGIGGGGRSSGSSGGGHGGVGGKGGRGGNGGNKDQDGEAISSPYMLQAGMTVQPIAKLPTCSTRHRGLLPLH</sequence>
<evidence type="ECO:0000313" key="1">
    <source>
        <dbReference type="EMBL" id="KAJ8641546.1"/>
    </source>
</evidence>
<protein>
    <submittedName>
        <fullName evidence="1">Uncharacterized protein</fullName>
    </submittedName>
</protein>
<dbReference type="EMBL" id="CM056813">
    <property type="protein sequence ID" value="KAJ8641546.1"/>
    <property type="molecule type" value="Genomic_DNA"/>
</dbReference>
<accession>A0ACC2M6W5</accession>
<organism evidence="1 2">
    <name type="scientific">Persea americana</name>
    <name type="common">Avocado</name>
    <dbReference type="NCBI Taxonomy" id="3435"/>
    <lineage>
        <taxon>Eukaryota</taxon>
        <taxon>Viridiplantae</taxon>
        <taxon>Streptophyta</taxon>
        <taxon>Embryophyta</taxon>
        <taxon>Tracheophyta</taxon>
        <taxon>Spermatophyta</taxon>
        <taxon>Magnoliopsida</taxon>
        <taxon>Magnoliidae</taxon>
        <taxon>Laurales</taxon>
        <taxon>Lauraceae</taxon>
        <taxon>Persea</taxon>
    </lineage>
</organism>
<name>A0ACC2M6W5_PERAE</name>
<proteinExistence type="predicted"/>
<dbReference type="Proteomes" id="UP001234297">
    <property type="component" value="Chromosome 5"/>
</dbReference>